<dbReference type="GO" id="GO:0051287">
    <property type="term" value="F:NAD binding"/>
    <property type="evidence" value="ECO:0007669"/>
    <property type="project" value="InterPro"/>
</dbReference>
<dbReference type="SUPFAM" id="SSF48179">
    <property type="entry name" value="6-phosphogluconate dehydrogenase C-terminal domain-like"/>
    <property type="match status" value="1"/>
</dbReference>
<reference evidence="4 5" key="1">
    <citation type="submission" date="2016-06" db="EMBL/GenBank/DDBJ databases">
        <title>Draft genome of Moraxella lacunata CCUG 57757A.</title>
        <authorList>
            <person name="Salva-Serra F."/>
            <person name="Engstrom-Jakobsson H."/>
            <person name="Thorell K."/>
            <person name="Gonzales-Siles L."/>
            <person name="Karlsson R."/>
            <person name="Boulund F."/>
            <person name="Engstrand L."/>
            <person name="Kristiansson E."/>
            <person name="Moore E."/>
        </authorList>
    </citation>
    <scope>NUCLEOTIDE SEQUENCE [LARGE SCALE GENOMIC DNA]</scope>
    <source>
        <strain evidence="4 5">CCUG 57757A</strain>
    </source>
</reference>
<organism evidence="4 5">
    <name type="scientific">Moraxella lacunata</name>
    <dbReference type="NCBI Taxonomy" id="477"/>
    <lineage>
        <taxon>Bacteria</taxon>
        <taxon>Pseudomonadati</taxon>
        <taxon>Pseudomonadota</taxon>
        <taxon>Gammaproteobacteria</taxon>
        <taxon>Moraxellales</taxon>
        <taxon>Moraxellaceae</taxon>
        <taxon>Moraxella</taxon>
    </lineage>
</organism>
<dbReference type="InterPro" id="IPR014026">
    <property type="entry name" value="UDP-Glc/GDP-Man_DH_dimer"/>
</dbReference>
<sequence>MIMKTHDTVYIIGANHEAINAGILLASLNKKVHLLSIKNAIDETLFHYHFDRQINALWSLYVNEHKITHHHKKSRDDTLDFIKQSQGSLIWLFVDDMSDDELALFTKTQDNPHSQIILSGIDNIGKMEQIANEMISKWVYYLPFIFMKDGANFGSFYQSDLVLIGEKTANSVVNCEIISFIKSQAKQCQIDNIKTIEFARSAIMAMLATRLSFMNEMTRLADKENINIKHIERIMGSDSRIGSAYLGAGWGFGGKTLPNELTLLKNQFDNQNVKSEVLNAVIDVNADQKELIFRKFWRYFNGFIENKTVMIWGAGYRIGAGLSTNSAIHPLLKLLWSYDIKTVVYTNNTTIELQTMYENERLFSITNNPYELNEIDSLFIINWSGLTPPDVYELNKYNVPIFDAKNILSDDEIKLLTSDYIGIGRKNH</sequence>
<protein>
    <recommendedName>
        <fullName evidence="1">UDP-glucose 6-dehydrogenase</fullName>
    </recommendedName>
</protein>
<comment type="caution">
    <text evidence="4">The sequence shown here is derived from an EMBL/GenBank/DDBJ whole genome shotgun (WGS) entry which is preliminary data.</text>
</comment>
<keyword evidence="2" id="KW-0560">Oxidoreductase</keyword>
<proteinExistence type="predicted"/>
<dbReference type="GO" id="GO:0016616">
    <property type="term" value="F:oxidoreductase activity, acting on the CH-OH group of donors, NAD or NADP as acceptor"/>
    <property type="evidence" value="ECO:0007669"/>
    <property type="project" value="InterPro"/>
</dbReference>
<dbReference type="Pfam" id="PF00984">
    <property type="entry name" value="UDPG_MGDP_dh"/>
    <property type="match status" value="1"/>
</dbReference>
<dbReference type="Gene3D" id="3.40.50.720">
    <property type="entry name" value="NAD(P)-binding Rossmann-like Domain"/>
    <property type="match status" value="1"/>
</dbReference>
<evidence type="ECO:0000256" key="1">
    <source>
        <dbReference type="ARBA" id="ARBA00015132"/>
    </source>
</evidence>
<dbReference type="PANTHER" id="PTHR43750:SF3">
    <property type="entry name" value="UDP-GLUCOSE 6-DEHYDROGENASE TUAD"/>
    <property type="match status" value="1"/>
</dbReference>
<evidence type="ECO:0000256" key="2">
    <source>
        <dbReference type="ARBA" id="ARBA00023002"/>
    </source>
</evidence>
<evidence type="ECO:0000259" key="3">
    <source>
        <dbReference type="Pfam" id="PF00984"/>
    </source>
</evidence>
<dbReference type="Proteomes" id="UP000092607">
    <property type="component" value="Unassembled WGS sequence"/>
</dbReference>
<dbReference type="Gene3D" id="1.20.5.100">
    <property type="entry name" value="Cytochrome c1, transmembrane anchor, C-terminal"/>
    <property type="match status" value="1"/>
</dbReference>
<dbReference type="AlphaFoldDB" id="A0A1B8Q4U0"/>
<feature type="domain" description="UDP-glucose/GDP-mannose dehydrogenase dimerisation" evidence="3">
    <location>
        <begin position="195"/>
        <end position="286"/>
    </location>
</feature>
<accession>A0A1B8Q4U0</accession>
<evidence type="ECO:0000313" key="4">
    <source>
        <dbReference type="EMBL" id="OBX64678.1"/>
    </source>
</evidence>
<dbReference type="EMBL" id="LZMS01000040">
    <property type="protein sequence ID" value="OBX64678.1"/>
    <property type="molecule type" value="Genomic_DNA"/>
</dbReference>
<dbReference type="InterPro" id="IPR008927">
    <property type="entry name" value="6-PGluconate_DH-like_C_sf"/>
</dbReference>
<gene>
    <name evidence="4" type="ORF">A9309_04010</name>
</gene>
<name>A0A1B8Q4U0_MORLA</name>
<evidence type="ECO:0000313" key="5">
    <source>
        <dbReference type="Proteomes" id="UP000092607"/>
    </source>
</evidence>
<dbReference type="PANTHER" id="PTHR43750">
    <property type="entry name" value="UDP-GLUCOSE 6-DEHYDROGENASE TUAD"/>
    <property type="match status" value="1"/>
</dbReference>